<comment type="caution">
    <text evidence="1">The sequence shown here is derived from an EMBL/GenBank/DDBJ whole genome shotgun (WGS) entry which is preliminary data.</text>
</comment>
<organism evidence="1 2">
    <name type="scientific">Colletotrichum sublineola</name>
    <name type="common">Sorghum anthracnose fungus</name>
    <dbReference type="NCBI Taxonomy" id="1173701"/>
    <lineage>
        <taxon>Eukaryota</taxon>
        <taxon>Fungi</taxon>
        <taxon>Dikarya</taxon>
        <taxon>Ascomycota</taxon>
        <taxon>Pezizomycotina</taxon>
        <taxon>Sordariomycetes</taxon>
        <taxon>Hypocreomycetidae</taxon>
        <taxon>Glomerellales</taxon>
        <taxon>Glomerellaceae</taxon>
        <taxon>Colletotrichum</taxon>
        <taxon>Colletotrichum graminicola species complex</taxon>
    </lineage>
</organism>
<dbReference type="AlphaFoldDB" id="A0A066X2Q6"/>
<dbReference type="OMA" id="MEGDESH"/>
<sequence length="336" mass="37606">MEGDESHDWEELITLTLQNYRDRKRGTYGVKAALSTAKEAGTTSTERILVDRNESVWLAYYAAKKKAASQHGFTGQAKLKGLLNTLEHEPAESKRAFARQLASAMEAEDVDDVTRAAKRRRVTNHTAATGPPSITPNIAITHSIDPEYRASEQISDHISERNIYVGAPLKPAEELISEQFWDSIQRIENKEHPGTWLADISIVFQQGHIREHFGCQMEIGIAEEKVAEVAFEYFRVRVETKGGVRSVRMPGGCKIEPDPSITLRGCRRDLTGLFRIEHDLLQAVYTSPIYQLEEAKALNHTDGVSMAISGHARESAKLKVLLGEWCASTIKKKFYG</sequence>
<protein>
    <submittedName>
        <fullName evidence="1">Uncharacterized protein</fullName>
    </submittedName>
</protein>
<name>A0A066X2Q6_COLSU</name>
<proteinExistence type="predicted"/>
<dbReference type="OrthoDB" id="3774077at2759"/>
<evidence type="ECO:0000313" key="1">
    <source>
        <dbReference type="EMBL" id="KDN63202.1"/>
    </source>
</evidence>
<dbReference type="Proteomes" id="UP000027238">
    <property type="component" value="Unassembled WGS sequence"/>
</dbReference>
<gene>
    <name evidence="1" type="ORF">CSUB01_09935</name>
</gene>
<evidence type="ECO:0000313" key="2">
    <source>
        <dbReference type="Proteomes" id="UP000027238"/>
    </source>
</evidence>
<accession>A0A066X2Q6</accession>
<dbReference type="HOGENOM" id="CLU_028279_1_0_1"/>
<reference evidence="2" key="1">
    <citation type="journal article" date="2014" name="Genome Announc.">
        <title>Draft genome sequence of Colletotrichum sublineola, a destructive pathogen of cultivated sorghum.</title>
        <authorList>
            <person name="Baroncelli R."/>
            <person name="Sanz-Martin J.M."/>
            <person name="Rech G.E."/>
            <person name="Sukno S.A."/>
            <person name="Thon M.R."/>
        </authorList>
    </citation>
    <scope>NUCLEOTIDE SEQUENCE [LARGE SCALE GENOMIC DNA]</scope>
    <source>
        <strain evidence="2">TX430BB</strain>
    </source>
</reference>
<dbReference type="EMBL" id="JMSE01001257">
    <property type="protein sequence ID" value="KDN63202.1"/>
    <property type="molecule type" value="Genomic_DNA"/>
</dbReference>
<keyword evidence="2" id="KW-1185">Reference proteome</keyword>
<dbReference type="eggNOG" id="ENOG502T2TX">
    <property type="taxonomic scope" value="Eukaryota"/>
</dbReference>
<dbReference type="STRING" id="1173701.A0A066X2Q6"/>